<reference evidence="2" key="1">
    <citation type="submission" date="2011-08" db="EMBL/GenBank/DDBJ databases">
        <authorList>
            <person name="Rombauts S."/>
        </authorList>
    </citation>
    <scope>NUCLEOTIDE SEQUENCE</scope>
    <source>
        <strain evidence="2">London</strain>
    </source>
</reference>
<evidence type="ECO:0000313" key="1">
    <source>
        <dbReference type="EnsemblMetazoa" id="tetur23g01790.1"/>
    </source>
</evidence>
<reference evidence="1" key="2">
    <citation type="submission" date="2015-06" db="UniProtKB">
        <authorList>
            <consortium name="EnsemblMetazoa"/>
        </authorList>
    </citation>
    <scope>IDENTIFICATION</scope>
</reference>
<dbReference type="Proteomes" id="UP000015104">
    <property type="component" value="Unassembled WGS sequence"/>
</dbReference>
<proteinExistence type="predicted"/>
<accession>T1KVT5</accession>
<keyword evidence="2" id="KW-1185">Reference proteome</keyword>
<protein>
    <submittedName>
        <fullName evidence="1">Uncharacterized protein</fullName>
    </submittedName>
</protein>
<organism evidence="1 2">
    <name type="scientific">Tetranychus urticae</name>
    <name type="common">Two-spotted spider mite</name>
    <dbReference type="NCBI Taxonomy" id="32264"/>
    <lineage>
        <taxon>Eukaryota</taxon>
        <taxon>Metazoa</taxon>
        <taxon>Ecdysozoa</taxon>
        <taxon>Arthropoda</taxon>
        <taxon>Chelicerata</taxon>
        <taxon>Arachnida</taxon>
        <taxon>Acari</taxon>
        <taxon>Acariformes</taxon>
        <taxon>Trombidiformes</taxon>
        <taxon>Prostigmata</taxon>
        <taxon>Eleutherengona</taxon>
        <taxon>Raphignathae</taxon>
        <taxon>Tetranychoidea</taxon>
        <taxon>Tetranychidae</taxon>
        <taxon>Tetranychus</taxon>
    </lineage>
</organism>
<evidence type="ECO:0000313" key="2">
    <source>
        <dbReference type="Proteomes" id="UP000015104"/>
    </source>
</evidence>
<dbReference type="AlphaFoldDB" id="T1KVT5"/>
<dbReference type="HOGENOM" id="CLU_2944665_0_0_1"/>
<sequence>MIKAIMHSDGIGFINIHGSPSLDNNFFKMKLRIPLEKHTCIFLEKTQWIAEIENVAASFI</sequence>
<dbReference type="EnsemblMetazoa" id="tetur23g01790.1">
    <property type="protein sequence ID" value="tetur23g01790.1"/>
    <property type="gene ID" value="tetur23g01790"/>
</dbReference>
<dbReference type="EMBL" id="CAEY01000614">
    <property type="status" value="NOT_ANNOTATED_CDS"/>
    <property type="molecule type" value="Genomic_DNA"/>
</dbReference>
<name>T1KVT5_TETUR</name>